<name>A0A821T6I1_9NEOP</name>
<accession>A0A821T6I1</accession>
<evidence type="ECO:0000313" key="2">
    <source>
        <dbReference type="EMBL" id="CAF4867898.1"/>
    </source>
</evidence>
<dbReference type="AlphaFoldDB" id="A0A821T6I1"/>
<organism evidence="2 3">
    <name type="scientific">Pieris macdunnoughi</name>
    <dbReference type="NCBI Taxonomy" id="345717"/>
    <lineage>
        <taxon>Eukaryota</taxon>
        <taxon>Metazoa</taxon>
        <taxon>Ecdysozoa</taxon>
        <taxon>Arthropoda</taxon>
        <taxon>Hexapoda</taxon>
        <taxon>Insecta</taxon>
        <taxon>Pterygota</taxon>
        <taxon>Neoptera</taxon>
        <taxon>Endopterygota</taxon>
        <taxon>Lepidoptera</taxon>
        <taxon>Glossata</taxon>
        <taxon>Ditrysia</taxon>
        <taxon>Papilionoidea</taxon>
        <taxon>Pieridae</taxon>
        <taxon>Pierinae</taxon>
        <taxon>Pieris</taxon>
    </lineage>
</organism>
<sequence length="666" mass="77056">MSSILNALWRVLFCTIAVSCTLSRINAHGQRIDRIKDFICVLFLSGLQKEDLDVSLLVKLQRYNINDINNEELRKTCVPENFSTPPSMANDEKDTPLEVSGFIKDNATYSEVEKNIDAIKTDNRRIIEYTKGQPNLESVMNFWTNLGKRSDAKGSSIEVHKTRRAQELKSDLSKNFSNDLNVTEFINNVIGKNQHHAIEIYKPINSDKYNLNEERIVVDHKTEPIYFNVQPPHFERNIAFKAYENVKYENNNVNIPTEQKIDDILKTINQFKSMFSNISPHKNEDMYKSHDTNKTFTKLSKTEEINAPLSQSKTEPSQLNFTDELVKKIAQSVKDMVLQDLRKEMQITTTTTTHKVETISIVQKDNFNNNENIMTKVMSMLQSLKQTQTLNIQEIKTNQPAHNNQVNNIKKNDQPLKQTDKSHPTYNLTPLIHKFNNEPQNSKQNLLRPITFQTNSLEIPPLGIPIMHGLNPINQNIIVTTFAPFRSHYESDNGPSYSDSALMKVYPKEVLQSPLSAKFSKRSDDCPLNHPCDHKNEDVIRFRLSNDGKTKYDTDYYEKINLGRIKSNEGYSPRAPRFHEKLERIDRFDLGEMNEDCCRYPITQQMVECCNEKIRSRQQTSLIKKRGSYDDTHFRNFLKTQQKVTDMLEQILASKTRDMPVSVETT</sequence>
<reference evidence="2" key="1">
    <citation type="submission" date="2021-02" db="EMBL/GenBank/DDBJ databases">
        <authorList>
            <person name="Steward A R."/>
        </authorList>
    </citation>
    <scope>NUCLEOTIDE SEQUENCE</scope>
</reference>
<keyword evidence="1" id="KW-0732">Signal</keyword>
<protein>
    <submittedName>
        <fullName evidence="2">Uncharacterized protein</fullName>
    </submittedName>
</protein>
<comment type="caution">
    <text evidence="2">The sequence shown here is derived from an EMBL/GenBank/DDBJ whole genome shotgun (WGS) entry which is preliminary data.</text>
</comment>
<proteinExistence type="predicted"/>
<gene>
    <name evidence="2" type="ORF">PMACD_LOCUS8493</name>
</gene>
<dbReference type="OrthoDB" id="7357465at2759"/>
<dbReference type="EMBL" id="CAJOBZ010000022">
    <property type="protein sequence ID" value="CAF4867898.1"/>
    <property type="molecule type" value="Genomic_DNA"/>
</dbReference>
<feature type="signal peptide" evidence="1">
    <location>
        <begin position="1"/>
        <end position="27"/>
    </location>
</feature>
<evidence type="ECO:0000313" key="3">
    <source>
        <dbReference type="Proteomes" id="UP000663880"/>
    </source>
</evidence>
<feature type="chain" id="PRO_5032995296" evidence="1">
    <location>
        <begin position="28"/>
        <end position="666"/>
    </location>
</feature>
<evidence type="ECO:0000256" key="1">
    <source>
        <dbReference type="SAM" id="SignalP"/>
    </source>
</evidence>
<dbReference type="Proteomes" id="UP000663880">
    <property type="component" value="Unassembled WGS sequence"/>
</dbReference>
<keyword evidence="3" id="KW-1185">Reference proteome</keyword>